<protein>
    <submittedName>
        <fullName evidence="3 4">Uncharacterized protein LOC115232051</fullName>
    </submittedName>
</protein>
<sequence length="505" mass="58864">MSLETDTAAGPKGEKEKMKPSPPVFIGRNEERATLKRFLLQKDVALIQIYGLPHIGKTYFVKTVLDELKREKYPQEIHLDIVSFSSEDWKTIREKRFKEFSGSNQSNQQCINIYVFDDFHKLNPKWHQEFQHFLRSFSSSHCNKKFILIMAHWKPFPLKDISWKEYNLLPLTASDSRLLFYQISKADVSKEADICIDFITAYSNFRPGLLTALAKLLSNHLSKYSLEDICSYLCSKDGFAVCQGEGNVDQFSRVIDHIGKHLTPRKTQRNNRDQGQNQTNILCLKGNFQTENLKTISKINFQRLRLGKQVSQIMLQFTRKRLKSVMYRYVNGSFTHVYCNDVIYLKYSKILGKALQTAEDIYNKGLLFESVGIANDNWEKISQSMRQGIHLTNIEESYKIYFQIALLAECIISLCYPRISKDFFRGCLDYSYLFGNREEQALMMAIYGRALTAYPESGGYKEAMQYYTKALPILKARRLQYRTLLLYTSMSFNCYMQGKYKQAIR</sequence>
<evidence type="ECO:0000313" key="3">
    <source>
        <dbReference type="RefSeq" id="XP_029657788.2"/>
    </source>
</evidence>
<dbReference type="RefSeq" id="XP_036356124.1">
    <property type="nucleotide sequence ID" value="XM_036500231.1"/>
</dbReference>
<dbReference type="AlphaFoldDB" id="A0A6P7U1G4"/>
<dbReference type="RefSeq" id="XP_029657788.2">
    <property type="nucleotide sequence ID" value="XM_029801928.2"/>
</dbReference>
<dbReference type="Proteomes" id="UP000515154">
    <property type="component" value="Unplaced"/>
</dbReference>
<name>A0A6P7U1G4_9MOLL</name>
<feature type="region of interest" description="Disordered" evidence="1">
    <location>
        <begin position="1"/>
        <end position="25"/>
    </location>
</feature>
<gene>
    <name evidence="3 4 5 6" type="primary">LOC115232051</name>
</gene>
<dbReference type="Gene3D" id="3.40.50.300">
    <property type="entry name" value="P-loop containing nucleotide triphosphate hydrolases"/>
    <property type="match status" value="1"/>
</dbReference>
<proteinExistence type="predicted"/>
<evidence type="ECO:0000313" key="5">
    <source>
        <dbReference type="RefSeq" id="XP_036356125.1"/>
    </source>
</evidence>
<reference evidence="3 4" key="1">
    <citation type="submission" date="2025-08" db="UniProtKB">
        <authorList>
            <consortium name="RefSeq"/>
        </authorList>
    </citation>
    <scope>IDENTIFICATION</scope>
</reference>
<dbReference type="KEGG" id="osn:115232051"/>
<evidence type="ECO:0000313" key="6">
    <source>
        <dbReference type="RefSeq" id="XP_036356126.1"/>
    </source>
</evidence>
<evidence type="ECO:0000313" key="4">
    <source>
        <dbReference type="RefSeq" id="XP_036356124.1"/>
    </source>
</evidence>
<dbReference type="RefSeq" id="XP_036356126.1">
    <property type="nucleotide sequence ID" value="XM_036500233.1"/>
</dbReference>
<dbReference type="SUPFAM" id="SSF52540">
    <property type="entry name" value="P-loop containing nucleoside triphosphate hydrolases"/>
    <property type="match status" value="1"/>
</dbReference>
<organism evidence="2 3">
    <name type="scientific">Octopus sinensis</name>
    <name type="common">East Asian common octopus</name>
    <dbReference type="NCBI Taxonomy" id="2607531"/>
    <lineage>
        <taxon>Eukaryota</taxon>
        <taxon>Metazoa</taxon>
        <taxon>Spiralia</taxon>
        <taxon>Lophotrochozoa</taxon>
        <taxon>Mollusca</taxon>
        <taxon>Cephalopoda</taxon>
        <taxon>Coleoidea</taxon>
        <taxon>Octopodiformes</taxon>
        <taxon>Octopoda</taxon>
        <taxon>Incirrata</taxon>
        <taxon>Octopodidae</taxon>
        <taxon>Octopus</taxon>
    </lineage>
</organism>
<dbReference type="RefSeq" id="XP_036356125.1">
    <property type="nucleotide sequence ID" value="XM_036500232.1"/>
</dbReference>
<keyword evidence="2" id="KW-1185">Reference proteome</keyword>
<evidence type="ECO:0000256" key="1">
    <source>
        <dbReference type="SAM" id="MobiDB-lite"/>
    </source>
</evidence>
<dbReference type="InterPro" id="IPR027417">
    <property type="entry name" value="P-loop_NTPase"/>
</dbReference>
<evidence type="ECO:0000313" key="2">
    <source>
        <dbReference type="Proteomes" id="UP000515154"/>
    </source>
</evidence>
<accession>A0A6P7U1G4</accession>